<evidence type="ECO:0000256" key="6">
    <source>
        <dbReference type="ARBA" id="ARBA00022989"/>
    </source>
</evidence>
<dbReference type="InterPro" id="IPR006012">
    <property type="entry name" value="Syntaxin/epimorphin_CS"/>
</dbReference>
<dbReference type="InterPro" id="IPR000727">
    <property type="entry name" value="T_SNARE_dom"/>
</dbReference>
<dbReference type="GO" id="GO:0000149">
    <property type="term" value="F:SNARE binding"/>
    <property type="evidence" value="ECO:0007669"/>
    <property type="project" value="TreeGrafter"/>
</dbReference>
<dbReference type="GO" id="GO:0000139">
    <property type="term" value="C:Golgi membrane"/>
    <property type="evidence" value="ECO:0007669"/>
    <property type="project" value="UniProtKB-SubCell"/>
</dbReference>
<evidence type="ECO:0000259" key="11">
    <source>
        <dbReference type="PROSITE" id="PS50192"/>
    </source>
</evidence>
<keyword evidence="7" id="KW-0333">Golgi apparatus</keyword>
<evidence type="ECO:0000256" key="9">
    <source>
        <dbReference type="ARBA" id="ARBA00023136"/>
    </source>
</evidence>
<dbReference type="EMBL" id="QNGE01003532">
    <property type="protein sequence ID" value="KAA3673931.1"/>
    <property type="molecule type" value="Genomic_DNA"/>
</dbReference>
<dbReference type="PANTHER" id="PTHR19957">
    <property type="entry name" value="SYNTAXIN"/>
    <property type="match status" value="1"/>
</dbReference>
<evidence type="ECO:0000256" key="5">
    <source>
        <dbReference type="ARBA" id="ARBA00022927"/>
    </source>
</evidence>
<evidence type="ECO:0000256" key="10">
    <source>
        <dbReference type="SAM" id="Phobius"/>
    </source>
</evidence>
<feature type="domain" description="T-SNARE coiled-coil homology" evidence="11">
    <location>
        <begin position="234"/>
        <end position="296"/>
    </location>
</feature>
<gene>
    <name evidence="12" type="ORF">DEA37_0001183</name>
</gene>
<name>A0A5J4NE63_9TREM</name>
<protein>
    <submittedName>
        <fullName evidence="12">Syntaxin 16</fullName>
    </submittedName>
</protein>
<keyword evidence="3" id="KW-0813">Transport</keyword>
<dbReference type="InterPro" id="IPR010989">
    <property type="entry name" value="SNARE"/>
</dbReference>
<dbReference type="InterPro" id="IPR045242">
    <property type="entry name" value="Syntaxin"/>
</dbReference>
<dbReference type="Gene3D" id="1.20.58.70">
    <property type="match status" value="1"/>
</dbReference>
<evidence type="ECO:0000256" key="4">
    <source>
        <dbReference type="ARBA" id="ARBA00022692"/>
    </source>
</evidence>
<keyword evidence="5" id="KW-0653">Protein transport</keyword>
<evidence type="ECO:0000256" key="1">
    <source>
        <dbReference type="ARBA" id="ARBA00004409"/>
    </source>
</evidence>
<comment type="similarity">
    <text evidence="2">Belongs to the syntaxin family.</text>
</comment>
<accession>A0A5J4NE63</accession>
<evidence type="ECO:0000313" key="12">
    <source>
        <dbReference type="EMBL" id="KAA3673931.1"/>
    </source>
</evidence>
<dbReference type="CDD" id="cd15845">
    <property type="entry name" value="SNARE_syntaxin16"/>
    <property type="match status" value="1"/>
</dbReference>
<dbReference type="AlphaFoldDB" id="A0A5J4NE63"/>
<dbReference type="Proteomes" id="UP000324629">
    <property type="component" value="Unassembled WGS sequence"/>
</dbReference>
<dbReference type="GO" id="GO:0048278">
    <property type="term" value="P:vesicle docking"/>
    <property type="evidence" value="ECO:0007669"/>
    <property type="project" value="TreeGrafter"/>
</dbReference>
<comment type="subcellular location">
    <subcellularLocation>
        <location evidence="1">Golgi apparatus membrane</location>
        <topology evidence="1">Single-pass type IV membrane protein</topology>
    </subcellularLocation>
</comment>
<dbReference type="GO" id="GO:0006906">
    <property type="term" value="P:vesicle fusion"/>
    <property type="evidence" value="ECO:0007669"/>
    <property type="project" value="TreeGrafter"/>
</dbReference>
<dbReference type="GO" id="GO:0005484">
    <property type="term" value="F:SNAP receptor activity"/>
    <property type="evidence" value="ECO:0007669"/>
    <property type="project" value="InterPro"/>
</dbReference>
<dbReference type="PROSITE" id="PS50192">
    <property type="entry name" value="T_SNARE"/>
    <property type="match status" value="1"/>
</dbReference>
<keyword evidence="13" id="KW-1185">Reference proteome</keyword>
<dbReference type="SMART" id="SM00397">
    <property type="entry name" value="t_SNARE"/>
    <property type="match status" value="1"/>
</dbReference>
<comment type="caution">
    <text evidence="12">The sequence shown here is derived from an EMBL/GenBank/DDBJ whole genome shotgun (WGS) entry which is preliminary data.</text>
</comment>
<evidence type="ECO:0000256" key="2">
    <source>
        <dbReference type="ARBA" id="ARBA00009063"/>
    </source>
</evidence>
<dbReference type="GO" id="GO:0031201">
    <property type="term" value="C:SNARE complex"/>
    <property type="evidence" value="ECO:0007669"/>
    <property type="project" value="TreeGrafter"/>
</dbReference>
<evidence type="ECO:0000256" key="7">
    <source>
        <dbReference type="ARBA" id="ARBA00023034"/>
    </source>
</evidence>
<organism evidence="12 13">
    <name type="scientific">Paragonimus westermani</name>
    <dbReference type="NCBI Taxonomy" id="34504"/>
    <lineage>
        <taxon>Eukaryota</taxon>
        <taxon>Metazoa</taxon>
        <taxon>Spiralia</taxon>
        <taxon>Lophotrochozoa</taxon>
        <taxon>Platyhelminthes</taxon>
        <taxon>Trematoda</taxon>
        <taxon>Digenea</taxon>
        <taxon>Plagiorchiida</taxon>
        <taxon>Troglotremata</taxon>
        <taxon>Troglotrematidae</taxon>
        <taxon>Paragonimus</taxon>
    </lineage>
</organism>
<dbReference type="PROSITE" id="PS00914">
    <property type="entry name" value="SYNTAXIN"/>
    <property type="match status" value="1"/>
</dbReference>
<dbReference type="GO" id="GO:0006886">
    <property type="term" value="P:intracellular protein transport"/>
    <property type="evidence" value="ECO:0007669"/>
    <property type="project" value="InterPro"/>
</dbReference>
<evidence type="ECO:0000256" key="3">
    <source>
        <dbReference type="ARBA" id="ARBA00022448"/>
    </source>
</evidence>
<proteinExistence type="inferred from homology"/>
<reference evidence="12 13" key="1">
    <citation type="journal article" date="2019" name="Gigascience">
        <title>Whole-genome sequence of the oriental lung fluke Paragonimus westermani.</title>
        <authorList>
            <person name="Oey H."/>
            <person name="Zakrzewski M."/>
            <person name="Narain K."/>
            <person name="Devi K.R."/>
            <person name="Agatsuma T."/>
            <person name="Nawaratna S."/>
            <person name="Gobert G.N."/>
            <person name="Jones M.K."/>
            <person name="Ragan M.A."/>
            <person name="McManus D.P."/>
            <person name="Krause L."/>
        </authorList>
    </citation>
    <scope>NUCLEOTIDE SEQUENCE [LARGE SCALE GENOMIC DNA]</scope>
    <source>
        <strain evidence="12 13">IND2009</strain>
    </source>
</reference>
<sequence length="329" mass="37831">MACRSLTESFTFMRNNAFQNRSFFADQVFPALFPSSACLGDREALVSKSKHDSGTAASTRGRCDTFPPEWQKLVNSVQYTFSVIRQKMKELLALHDRHLMATNLDDNLDEDQEIEHQTKELTEIFGLSHRQLSQLSTLRRSSSVWHGSHLQKLSENVLSNLARSLQELSMAFRKSQSEYLNKLKSRDDRISGYLSLSPMLDSTNSGALDEFGDSEYQLWEAQKQKRNALLEDNTTMVVQREQEINEIVRSIHELNEIFRDVAQLVVDQGTLVDRIDFNVEHTQIRVEKGLQQLTKAQKHQSKDRKMFIILILAGLVTFFGILLIVTKFR</sequence>
<dbReference type="SUPFAM" id="SSF47661">
    <property type="entry name" value="t-snare proteins"/>
    <property type="match status" value="1"/>
</dbReference>
<keyword evidence="8" id="KW-0175">Coiled coil</keyword>
<feature type="transmembrane region" description="Helical" evidence="10">
    <location>
        <begin position="306"/>
        <end position="325"/>
    </location>
</feature>
<dbReference type="PANTHER" id="PTHR19957:SF83">
    <property type="entry name" value="SYNTAXIN-16"/>
    <property type="match status" value="1"/>
</dbReference>
<keyword evidence="9 10" id="KW-0472">Membrane</keyword>
<evidence type="ECO:0000313" key="13">
    <source>
        <dbReference type="Proteomes" id="UP000324629"/>
    </source>
</evidence>
<keyword evidence="4 10" id="KW-0812">Transmembrane</keyword>
<dbReference type="Pfam" id="PF05739">
    <property type="entry name" value="SNARE"/>
    <property type="match status" value="1"/>
</dbReference>
<evidence type="ECO:0000256" key="8">
    <source>
        <dbReference type="ARBA" id="ARBA00023054"/>
    </source>
</evidence>
<keyword evidence="6 10" id="KW-1133">Transmembrane helix</keyword>